<dbReference type="InterPro" id="IPR044809">
    <property type="entry name" value="AUF1-like"/>
</dbReference>
<evidence type="ECO:0000313" key="4">
    <source>
        <dbReference type="Proteomes" id="UP001497512"/>
    </source>
</evidence>
<feature type="region of interest" description="Disordered" evidence="1">
    <location>
        <begin position="148"/>
        <end position="190"/>
    </location>
</feature>
<organism evidence="3 4">
    <name type="scientific">Sphagnum troendelagicum</name>
    <dbReference type="NCBI Taxonomy" id="128251"/>
    <lineage>
        <taxon>Eukaryota</taxon>
        <taxon>Viridiplantae</taxon>
        <taxon>Streptophyta</taxon>
        <taxon>Embryophyta</taxon>
        <taxon>Bryophyta</taxon>
        <taxon>Sphagnophytina</taxon>
        <taxon>Sphagnopsida</taxon>
        <taxon>Sphagnales</taxon>
        <taxon>Sphagnaceae</taxon>
        <taxon>Sphagnum</taxon>
    </lineage>
</organism>
<name>A0ABP0TAC1_9BRYO</name>
<gene>
    <name evidence="3" type="ORF">CSSPTR1EN2_LOCUS1104</name>
</gene>
<evidence type="ECO:0000313" key="3">
    <source>
        <dbReference type="EMBL" id="CAK9190865.1"/>
    </source>
</evidence>
<feature type="domain" description="F-box/LRR-repeat protein 15/At3g58940/PEG3-like LRR" evidence="2">
    <location>
        <begin position="359"/>
        <end position="487"/>
    </location>
</feature>
<dbReference type="Pfam" id="PF24758">
    <property type="entry name" value="LRR_At5g56370"/>
    <property type="match status" value="1"/>
</dbReference>
<dbReference type="Gene3D" id="3.80.10.10">
    <property type="entry name" value="Ribonuclease Inhibitor"/>
    <property type="match status" value="1"/>
</dbReference>
<dbReference type="SUPFAM" id="SSF81383">
    <property type="entry name" value="F-box domain"/>
    <property type="match status" value="1"/>
</dbReference>
<keyword evidence="4" id="KW-1185">Reference proteome</keyword>
<sequence>MRSEVDFDRQRPPDCGLQGIRGLKRGRVDKKGPPICVEKQFKKRRKVEKETLDPQICLEEEQLQRDHVADKVASDPPKCINGILTDDVCQVIFHHLEDFRDIGRARATCRGFNEAGKNVASLRCVCRDIDHEIARKIKHRLKSFEELNGETSESELGNNPRDISPQPLDDIDDANDDRGQHSTLVNVENHVQNSSIYKRNGIEFRRCSNGDNGLKHGTLSQRTSERPNVAHRGPNSSLGSVSNPVQESSTGKRNIDGSQRLLEDSVAHGVVIKQNTLKEKLHEGEACESSKTNEHMIMLFREVLEQELSAKPCIQQLRVEIEPKLQSKSVTAEERQMTDHWLSDPRHLKKWVPSVGLTLQHLCIVDYGQQAIMRQSTILTILSQHCKRLKTIDLRNMFIDTKGCAEFPELSSFTLRCVKMNSDALDDISAKMKGLQTLALLGVFGVMNGHLSSPQLKVLCLGLSTKAKSVTINLPNLMKLQLKMACPDKLSIIAPAVKFIAFNLEVRNCSAIEFHEISRLQELLYGASNFLALSMLGRGNRLMNKVFLDIPCMALGEDGKWLGVLKDVTLNLPSFKTLQLECPNLEILNIGPGLWHSMECNKHLVMKVKKWPPVKTLILHMIPQTLEICVDLVNMFWKQLQATLVNLEISVHTTSPVDSNVFFEAIKDQVMHLNFRPKLWTKSLDFSCFTF</sequence>
<accession>A0ABP0TAC1</accession>
<dbReference type="InterPro" id="IPR036047">
    <property type="entry name" value="F-box-like_dom_sf"/>
</dbReference>
<reference evidence="3 4" key="1">
    <citation type="submission" date="2024-02" db="EMBL/GenBank/DDBJ databases">
        <authorList>
            <consortium name="ELIXIR-Norway"/>
            <consortium name="Elixir Norway"/>
        </authorList>
    </citation>
    <scope>NUCLEOTIDE SEQUENCE [LARGE SCALE GENOMIC DNA]</scope>
</reference>
<dbReference type="InterPro" id="IPR055411">
    <property type="entry name" value="LRR_FXL15/At3g58940/PEG3-like"/>
</dbReference>
<dbReference type="InterPro" id="IPR032675">
    <property type="entry name" value="LRR_dom_sf"/>
</dbReference>
<feature type="compositionally biased region" description="Basic and acidic residues" evidence="1">
    <location>
        <begin position="1"/>
        <end position="12"/>
    </location>
</feature>
<proteinExistence type="predicted"/>
<dbReference type="PANTHER" id="PTHR31215">
    <property type="entry name" value="OS05G0510400 PROTEIN-RELATED"/>
    <property type="match status" value="1"/>
</dbReference>
<feature type="compositionally biased region" description="Polar residues" evidence="1">
    <location>
        <begin position="234"/>
        <end position="252"/>
    </location>
</feature>
<dbReference type="Proteomes" id="UP001497512">
    <property type="component" value="Chromosome 1"/>
</dbReference>
<feature type="region of interest" description="Disordered" evidence="1">
    <location>
        <begin position="1"/>
        <end position="26"/>
    </location>
</feature>
<dbReference type="EMBL" id="OZ019893">
    <property type="protein sequence ID" value="CAK9190865.1"/>
    <property type="molecule type" value="Genomic_DNA"/>
</dbReference>
<evidence type="ECO:0000259" key="2">
    <source>
        <dbReference type="Pfam" id="PF24758"/>
    </source>
</evidence>
<protein>
    <recommendedName>
        <fullName evidence="2">F-box/LRR-repeat protein 15/At3g58940/PEG3-like LRR domain-containing protein</fullName>
    </recommendedName>
</protein>
<evidence type="ECO:0000256" key="1">
    <source>
        <dbReference type="SAM" id="MobiDB-lite"/>
    </source>
</evidence>
<dbReference type="SUPFAM" id="SSF52047">
    <property type="entry name" value="RNI-like"/>
    <property type="match status" value="1"/>
</dbReference>
<feature type="region of interest" description="Disordered" evidence="1">
    <location>
        <begin position="208"/>
        <end position="257"/>
    </location>
</feature>
<feature type="compositionally biased region" description="Polar residues" evidence="1">
    <location>
        <begin position="181"/>
        <end position="190"/>
    </location>
</feature>